<dbReference type="PIRSF" id="PIRSF004846">
    <property type="entry name" value="ModA"/>
    <property type="match status" value="1"/>
</dbReference>
<feature type="binding site" evidence="4">
    <location>
        <position position="59"/>
    </location>
    <ligand>
        <name>molybdate</name>
        <dbReference type="ChEBI" id="CHEBI:36264"/>
    </ligand>
</feature>
<feature type="binding site" evidence="4">
    <location>
        <position position="31"/>
    </location>
    <ligand>
        <name>molybdate</name>
        <dbReference type="ChEBI" id="CHEBI:36264"/>
    </ligand>
</feature>
<feature type="binding site" evidence="4">
    <location>
        <position position="162"/>
    </location>
    <ligand>
        <name>molybdate</name>
        <dbReference type="ChEBI" id="CHEBI:36264"/>
    </ligand>
</feature>
<dbReference type="Proteomes" id="UP000515734">
    <property type="component" value="Chromosome"/>
</dbReference>
<sequence>MLGVVLLAAALTACTRQSAGEDTLMVFAAASLKNAFTDIGQRFEADHPGVGVEFSFAGSSDLVTQLTQGASADVFASADIRNMDRAAAAGLLDGSAVPFATNRLTIAVTAGNPKGIASLRDLDRPGTAVVLCAEQVPCGAASRAAERAAGVELRPVSEETSVTDVLNKVVSGQADAGLVYVTDVQAAGEAVSSVEISEAAEAVNTYPIATLTESGKPTLAREFVAAVTGSVGQDALRAAGFGPP</sequence>
<dbReference type="Pfam" id="PF13531">
    <property type="entry name" value="SBP_bac_11"/>
    <property type="match status" value="1"/>
</dbReference>
<evidence type="ECO:0000256" key="4">
    <source>
        <dbReference type="PIRSR" id="PIRSR004846-1"/>
    </source>
</evidence>
<dbReference type="GO" id="GO:0046872">
    <property type="term" value="F:metal ion binding"/>
    <property type="evidence" value="ECO:0007669"/>
    <property type="project" value="UniProtKB-KW"/>
</dbReference>
<organism evidence="5 6">
    <name type="scientific">Mycolicibacterium litorale</name>
    <dbReference type="NCBI Taxonomy" id="758802"/>
    <lineage>
        <taxon>Bacteria</taxon>
        <taxon>Bacillati</taxon>
        <taxon>Actinomycetota</taxon>
        <taxon>Actinomycetes</taxon>
        <taxon>Mycobacteriales</taxon>
        <taxon>Mycobacteriaceae</taxon>
        <taxon>Mycolicibacterium</taxon>
    </lineage>
</organism>
<keyword evidence="4" id="KW-0500">Molybdenum</keyword>
<reference evidence="5 6" key="1">
    <citation type="submission" date="2020-07" db="EMBL/GenBank/DDBJ databases">
        <title>Complete genome sequence of Mycolicibacterium litorale like strain isolated from cardiac implantable electronic device infection.</title>
        <authorList>
            <person name="Fukano H."/>
            <person name="Miyama H."/>
            <person name="Hoshino Y."/>
        </authorList>
    </citation>
    <scope>NUCLEOTIDE SEQUENCE [LARGE SCALE GENOMIC DNA]</scope>
    <source>
        <strain evidence="5 6">NIIDNTM18</strain>
    </source>
</reference>
<feature type="binding site" evidence="4">
    <location>
        <position position="180"/>
    </location>
    <ligand>
        <name>molybdate</name>
        <dbReference type="ChEBI" id="CHEBI:36264"/>
    </ligand>
</feature>
<dbReference type="EMBL" id="AP023287">
    <property type="protein sequence ID" value="BCI50763.1"/>
    <property type="molecule type" value="Genomic_DNA"/>
</dbReference>
<evidence type="ECO:0000313" key="5">
    <source>
        <dbReference type="EMBL" id="BCI50763.1"/>
    </source>
</evidence>
<evidence type="ECO:0000256" key="1">
    <source>
        <dbReference type="ARBA" id="ARBA00009175"/>
    </source>
</evidence>
<evidence type="ECO:0000256" key="3">
    <source>
        <dbReference type="ARBA" id="ARBA00022729"/>
    </source>
</evidence>
<accession>A0A6S6NV04</accession>
<dbReference type="PANTHER" id="PTHR30632:SF0">
    <property type="entry name" value="SULFATE-BINDING PROTEIN"/>
    <property type="match status" value="1"/>
</dbReference>
<dbReference type="RefSeq" id="WP_185296147.1">
    <property type="nucleotide sequence ID" value="NZ_AP023287.1"/>
</dbReference>
<name>A0A6S6NV04_9MYCO</name>
<protein>
    <submittedName>
        <fullName evidence="5">Molybdate-binding protein</fullName>
    </submittedName>
</protein>
<comment type="similarity">
    <text evidence="1">Belongs to the bacterial solute-binding protein ModA family.</text>
</comment>
<dbReference type="InterPro" id="IPR005950">
    <property type="entry name" value="ModA"/>
</dbReference>
<dbReference type="AlphaFoldDB" id="A0A6S6NV04"/>
<dbReference type="PANTHER" id="PTHR30632">
    <property type="entry name" value="MOLYBDATE-BINDING PERIPLASMIC PROTEIN"/>
    <property type="match status" value="1"/>
</dbReference>
<dbReference type="NCBIfam" id="TIGR01256">
    <property type="entry name" value="modA"/>
    <property type="match status" value="1"/>
</dbReference>
<dbReference type="GO" id="GO:0015689">
    <property type="term" value="P:molybdate ion transport"/>
    <property type="evidence" value="ECO:0007669"/>
    <property type="project" value="InterPro"/>
</dbReference>
<keyword evidence="3" id="KW-0732">Signal</keyword>
<dbReference type="SUPFAM" id="SSF53850">
    <property type="entry name" value="Periplasmic binding protein-like II"/>
    <property type="match status" value="1"/>
</dbReference>
<gene>
    <name evidence="5" type="primary">modA</name>
    <name evidence="5" type="ORF">NIIDNTM18_00410</name>
</gene>
<dbReference type="Gene3D" id="3.40.190.10">
    <property type="entry name" value="Periplasmic binding protein-like II"/>
    <property type="match status" value="2"/>
</dbReference>
<evidence type="ECO:0000256" key="2">
    <source>
        <dbReference type="ARBA" id="ARBA00022723"/>
    </source>
</evidence>
<dbReference type="CDD" id="cd13538">
    <property type="entry name" value="PBP2_ModA_like_1"/>
    <property type="match status" value="1"/>
</dbReference>
<dbReference type="GO" id="GO:0030973">
    <property type="term" value="F:molybdate ion binding"/>
    <property type="evidence" value="ECO:0007669"/>
    <property type="project" value="TreeGrafter"/>
</dbReference>
<dbReference type="InterPro" id="IPR050682">
    <property type="entry name" value="ModA/WtpA"/>
</dbReference>
<proteinExistence type="inferred from homology"/>
<keyword evidence="2 4" id="KW-0479">Metal-binding</keyword>
<evidence type="ECO:0000313" key="6">
    <source>
        <dbReference type="Proteomes" id="UP000515734"/>
    </source>
</evidence>